<dbReference type="AlphaFoldDB" id="A0A448XGY0"/>
<organism evidence="1 2">
    <name type="scientific">Protopolystoma xenopodis</name>
    <dbReference type="NCBI Taxonomy" id="117903"/>
    <lineage>
        <taxon>Eukaryota</taxon>
        <taxon>Metazoa</taxon>
        <taxon>Spiralia</taxon>
        <taxon>Lophotrochozoa</taxon>
        <taxon>Platyhelminthes</taxon>
        <taxon>Monogenea</taxon>
        <taxon>Polyopisthocotylea</taxon>
        <taxon>Polystomatidea</taxon>
        <taxon>Polystomatidae</taxon>
        <taxon>Protopolystoma</taxon>
    </lineage>
</organism>
<keyword evidence="2" id="KW-1185">Reference proteome</keyword>
<gene>
    <name evidence="1" type="ORF">PXEA_LOCUS29912</name>
</gene>
<reference evidence="1" key="1">
    <citation type="submission" date="2018-11" db="EMBL/GenBank/DDBJ databases">
        <authorList>
            <consortium name="Pathogen Informatics"/>
        </authorList>
    </citation>
    <scope>NUCLEOTIDE SEQUENCE</scope>
</reference>
<name>A0A448XGY0_9PLAT</name>
<dbReference type="Proteomes" id="UP000784294">
    <property type="component" value="Unassembled WGS sequence"/>
</dbReference>
<evidence type="ECO:0000313" key="2">
    <source>
        <dbReference type="Proteomes" id="UP000784294"/>
    </source>
</evidence>
<evidence type="ECO:0000313" key="1">
    <source>
        <dbReference type="EMBL" id="VEL36472.1"/>
    </source>
</evidence>
<dbReference type="EMBL" id="CAAALY010252300">
    <property type="protein sequence ID" value="VEL36472.1"/>
    <property type="molecule type" value="Genomic_DNA"/>
</dbReference>
<accession>A0A448XGY0</accession>
<proteinExistence type="predicted"/>
<sequence length="152" mass="16810">MPHSRVHALSSDHLGRVLVGDGAFLRWLELGTNGTGLAMRHSASLQICTLICSFHCHHLTSSFDNKCLTHVLSQLCHLPPIILYAPELLANYIIRGQTPLVLLDFRSTTQIGVNHSTQITSRRVFPSLCLVISNSSSIYFFMGLKRLLTPGS</sequence>
<protein>
    <submittedName>
        <fullName evidence="1">Uncharacterized protein</fullName>
    </submittedName>
</protein>
<comment type="caution">
    <text evidence="1">The sequence shown here is derived from an EMBL/GenBank/DDBJ whole genome shotgun (WGS) entry which is preliminary data.</text>
</comment>